<dbReference type="GO" id="GO:0006518">
    <property type="term" value="P:peptide metabolic process"/>
    <property type="evidence" value="ECO:0007669"/>
    <property type="project" value="UniProtKB-ARBA"/>
</dbReference>
<dbReference type="InterPro" id="IPR029065">
    <property type="entry name" value="Enolase_C-like"/>
</dbReference>
<feature type="binding site" evidence="6">
    <location>
        <position position="215"/>
    </location>
    <ligand>
        <name>Mg(2+)</name>
        <dbReference type="ChEBI" id="CHEBI:18420"/>
    </ligand>
</feature>
<dbReference type="SUPFAM" id="SSF54826">
    <property type="entry name" value="Enolase N-terminal domain-like"/>
    <property type="match status" value="1"/>
</dbReference>
<organism evidence="9 10">
    <name type="scientific">Pseudidiomarina homiensis</name>
    <dbReference type="NCBI Taxonomy" id="364198"/>
    <lineage>
        <taxon>Bacteria</taxon>
        <taxon>Pseudomonadati</taxon>
        <taxon>Pseudomonadota</taxon>
        <taxon>Gammaproteobacteria</taxon>
        <taxon>Alteromonadales</taxon>
        <taxon>Idiomarinaceae</taxon>
        <taxon>Pseudidiomarina</taxon>
    </lineage>
</organism>
<dbReference type="SUPFAM" id="SSF51604">
    <property type="entry name" value="Enolase C-terminal domain-like"/>
    <property type="match status" value="1"/>
</dbReference>
<dbReference type="RefSeq" id="WP_126773319.1">
    <property type="nucleotide sequence ID" value="NZ_PIPX01000002.1"/>
</dbReference>
<comment type="caution">
    <text evidence="9">The sequence shown here is derived from an EMBL/GenBank/DDBJ whole genome shotgun (WGS) entry which is preliminary data.</text>
</comment>
<dbReference type="PANTHER" id="PTHR48073">
    <property type="entry name" value="O-SUCCINYLBENZOATE SYNTHASE-RELATED"/>
    <property type="match status" value="1"/>
</dbReference>
<evidence type="ECO:0000256" key="1">
    <source>
        <dbReference type="ARBA" id="ARBA00008031"/>
    </source>
</evidence>
<dbReference type="InterPro" id="IPR034603">
    <property type="entry name" value="Dipeptide_epimerase"/>
</dbReference>
<dbReference type="PANTHER" id="PTHR48073:SF2">
    <property type="entry name" value="O-SUCCINYLBENZOATE SYNTHASE"/>
    <property type="match status" value="1"/>
</dbReference>
<dbReference type="CDD" id="cd03319">
    <property type="entry name" value="L-Ala-DL-Glu_epimerase"/>
    <property type="match status" value="1"/>
</dbReference>
<accession>A0A432XXN3</accession>
<comment type="similarity">
    <text evidence="1 7">Belongs to the mandelate racemase/muconate lactonizing enzyme family.</text>
</comment>
<dbReference type="InterPro" id="IPR018110">
    <property type="entry name" value="Mandel_Rmase/mucon_lact_enz_CS"/>
</dbReference>
<dbReference type="InterPro" id="IPR013341">
    <property type="entry name" value="Mandelate_racemase_N_dom"/>
</dbReference>
<dbReference type="Pfam" id="PF02746">
    <property type="entry name" value="MR_MLE_N"/>
    <property type="match status" value="1"/>
</dbReference>
<dbReference type="Gene3D" id="3.30.390.10">
    <property type="entry name" value="Enolase-like, N-terminal domain"/>
    <property type="match status" value="1"/>
</dbReference>
<evidence type="ECO:0000256" key="3">
    <source>
        <dbReference type="ARBA" id="ARBA00022842"/>
    </source>
</evidence>
<evidence type="ECO:0000256" key="6">
    <source>
        <dbReference type="PIRSR" id="PIRSR634603-3"/>
    </source>
</evidence>
<dbReference type="SFLD" id="SFLDF00009">
    <property type="entry name" value="o-succinylbenzoate_synthase"/>
    <property type="match status" value="1"/>
</dbReference>
<dbReference type="GO" id="GO:0016855">
    <property type="term" value="F:racemase and epimerase activity, acting on amino acids and derivatives"/>
    <property type="evidence" value="ECO:0007669"/>
    <property type="project" value="UniProtKB-UniRule"/>
</dbReference>
<dbReference type="SFLD" id="SFLDS00001">
    <property type="entry name" value="Enolase"/>
    <property type="match status" value="1"/>
</dbReference>
<keyword evidence="2 6" id="KW-0479">Metal-binding</keyword>
<sequence>MKISAVKVSKLDVEMHQAIKTPIGEISAARNVVVRIETSCGLVGWGETSPMAAITYDSQASTYAMGVEMAPLLLGQSPVAVESCLALLRRYCSRSSVLCAFDMALYDLAAQAAGLPLYAYLGGSARSLRTDHTIGNQESVEATVAMALDLVDAGFDTIKLKTGRPGTLDLEHLSAVRAAVGPDIALRIDCNQGWDYPQALRMLPALAELGVEYLEQPFPVWDVDSFARLRARGVLPLCADESVFNHHDAWRLLRADAVDYLNIKLVKSGGLNTALKINSVAEAAGVRCMIGCFGESRLGLTAAAHLAMARPTIHFIDLDSALHFREDPVVGGLSYGDGGHISVGGAIGLGAELELSALSDVFEVTL</sequence>
<gene>
    <name evidence="9" type="ORF">CWI70_10005</name>
</gene>
<comment type="cofactor">
    <cofactor evidence="6 7">
        <name>Mg(2+)</name>
        <dbReference type="ChEBI" id="CHEBI:18420"/>
    </cofactor>
    <text evidence="6 7">Binds 1 Mg(2+) ion per subunit.</text>
</comment>
<reference evidence="10" key="1">
    <citation type="journal article" date="2018" name="Front. Microbiol.">
        <title>Genome-Based Analysis Reveals the Taxonomy and Diversity of the Family Idiomarinaceae.</title>
        <authorList>
            <person name="Liu Y."/>
            <person name="Lai Q."/>
            <person name="Shao Z."/>
        </authorList>
    </citation>
    <scope>NUCLEOTIDE SEQUENCE [LARGE SCALE GENOMIC DNA]</scope>
    <source>
        <strain evidence="10">PO-M2</strain>
    </source>
</reference>
<dbReference type="SMART" id="SM00922">
    <property type="entry name" value="MR_MLE"/>
    <property type="match status" value="1"/>
</dbReference>
<dbReference type="InterPro" id="IPR013342">
    <property type="entry name" value="Mandelate_racemase_C"/>
</dbReference>
<dbReference type="EC" id="5.1.1.-" evidence="7"/>
<name>A0A432XXN3_9GAMM</name>
<dbReference type="AlphaFoldDB" id="A0A432XXN3"/>
<evidence type="ECO:0000259" key="8">
    <source>
        <dbReference type="SMART" id="SM00922"/>
    </source>
</evidence>
<dbReference type="SFLD" id="SFLDG00180">
    <property type="entry name" value="muconate_cycloisomerase"/>
    <property type="match status" value="1"/>
</dbReference>
<dbReference type="PROSITE" id="PS00909">
    <property type="entry name" value="MR_MLE_2"/>
    <property type="match status" value="1"/>
</dbReference>
<dbReference type="InterPro" id="IPR029017">
    <property type="entry name" value="Enolase-like_N"/>
</dbReference>
<dbReference type="GO" id="GO:0046872">
    <property type="term" value="F:metal ion binding"/>
    <property type="evidence" value="ECO:0007669"/>
    <property type="project" value="UniProtKB-KW"/>
</dbReference>
<dbReference type="Proteomes" id="UP000287649">
    <property type="component" value="Unassembled WGS sequence"/>
</dbReference>
<dbReference type="InterPro" id="IPR036849">
    <property type="entry name" value="Enolase-like_C_sf"/>
</dbReference>
<evidence type="ECO:0000313" key="10">
    <source>
        <dbReference type="Proteomes" id="UP000287649"/>
    </source>
</evidence>
<evidence type="ECO:0000313" key="9">
    <source>
        <dbReference type="EMBL" id="RUO53508.1"/>
    </source>
</evidence>
<dbReference type="GO" id="GO:0009063">
    <property type="term" value="P:amino acid catabolic process"/>
    <property type="evidence" value="ECO:0007669"/>
    <property type="project" value="InterPro"/>
</dbReference>
<dbReference type="Pfam" id="PF13378">
    <property type="entry name" value="MR_MLE_C"/>
    <property type="match status" value="1"/>
</dbReference>
<keyword evidence="10" id="KW-1185">Reference proteome</keyword>
<evidence type="ECO:0000256" key="2">
    <source>
        <dbReference type="ARBA" id="ARBA00022723"/>
    </source>
</evidence>
<feature type="domain" description="Mandelate racemase/muconate lactonizing enzyme C-terminal" evidence="8">
    <location>
        <begin position="140"/>
        <end position="236"/>
    </location>
</feature>
<proteinExistence type="inferred from homology"/>
<feature type="active site" description="Proton acceptor; specific for (S)-substrate epimerization" evidence="5">
    <location>
        <position position="264"/>
    </location>
</feature>
<dbReference type="EMBL" id="PIPX01000002">
    <property type="protein sequence ID" value="RUO53508.1"/>
    <property type="molecule type" value="Genomic_DNA"/>
</dbReference>
<feature type="active site" description="Proton acceptor; specific for (R)-substrate epimerization" evidence="5">
    <location>
        <position position="161"/>
    </location>
</feature>
<evidence type="ECO:0000256" key="4">
    <source>
        <dbReference type="ARBA" id="ARBA00023235"/>
    </source>
</evidence>
<evidence type="ECO:0000256" key="7">
    <source>
        <dbReference type="RuleBase" id="RU366006"/>
    </source>
</evidence>
<dbReference type="OrthoDB" id="9796450at2"/>
<evidence type="ECO:0000256" key="5">
    <source>
        <dbReference type="PIRSR" id="PIRSR634603-1"/>
    </source>
</evidence>
<keyword evidence="4 7" id="KW-0413">Isomerase</keyword>
<feature type="binding site" evidence="6">
    <location>
        <position position="189"/>
    </location>
    <ligand>
        <name>Mg(2+)</name>
        <dbReference type="ChEBI" id="CHEBI:18420"/>
    </ligand>
</feature>
<dbReference type="Gene3D" id="3.20.20.120">
    <property type="entry name" value="Enolase-like C-terminal domain"/>
    <property type="match status" value="1"/>
</dbReference>
<keyword evidence="3 6" id="KW-0460">Magnesium</keyword>
<protein>
    <recommendedName>
        <fullName evidence="7">Dipeptide epimerase</fullName>
        <ecNumber evidence="7">5.1.1.-</ecNumber>
    </recommendedName>
</protein>
<feature type="binding site" evidence="6">
    <location>
        <position position="240"/>
    </location>
    <ligand>
        <name>Mg(2+)</name>
        <dbReference type="ChEBI" id="CHEBI:18420"/>
    </ligand>
</feature>